<feature type="domain" description="Response regulatory" evidence="1">
    <location>
        <begin position="4"/>
        <end position="118"/>
    </location>
</feature>
<name>A0A1J5QML1_9ZZZZ</name>
<dbReference type="EMBL" id="MLJW01000956">
    <property type="protein sequence ID" value="OIQ81196.1"/>
    <property type="molecule type" value="Genomic_DNA"/>
</dbReference>
<feature type="domain" description="ANTAR" evidence="2">
    <location>
        <begin position="124"/>
        <end position="185"/>
    </location>
</feature>
<organism evidence="3">
    <name type="scientific">mine drainage metagenome</name>
    <dbReference type="NCBI Taxonomy" id="410659"/>
    <lineage>
        <taxon>unclassified sequences</taxon>
        <taxon>metagenomes</taxon>
        <taxon>ecological metagenomes</taxon>
    </lineage>
</organism>
<dbReference type="InterPro" id="IPR005561">
    <property type="entry name" value="ANTAR"/>
</dbReference>
<dbReference type="PROSITE" id="PS50110">
    <property type="entry name" value="RESPONSE_REGULATORY"/>
    <property type="match status" value="1"/>
</dbReference>
<dbReference type="GO" id="GO:0003723">
    <property type="term" value="F:RNA binding"/>
    <property type="evidence" value="ECO:0007669"/>
    <property type="project" value="InterPro"/>
</dbReference>
<dbReference type="InterPro" id="IPR036388">
    <property type="entry name" value="WH-like_DNA-bd_sf"/>
</dbReference>
<reference evidence="3" key="1">
    <citation type="submission" date="2016-10" db="EMBL/GenBank/DDBJ databases">
        <title>Sequence of Gallionella enrichment culture.</title>
        <authorList>
            <person name="Poehlein A."/>
            <person name="Muehling M."/>
            <person name="Daniel R."/>
        </authorList>
    </citation>
    <scope>NUCLEOTIDE SEQUENCE</scope>
</reference>
<dbReference type="InterPro" id="IPR001789">
    <property type="entry name" value="Sig_transdc_resp-reg_receiver"/>
</dbReference>
<sequence length="192" mass="21098">MSLRVILIDDEAKRAAEVSAALRAEGFAVVGVLPTGAGLQRRIADLRADIIVIDIASPDRDVLESMRQVSFGQGRPVVMFAEDGAPETIRAAIEAGVSAYVVDGLKPERVRPVVEVAIARFAQFQALRGELEKARSTLAERKLVERAKGILMKRRRCDEDEAYRLMRKMAMDQKARLADIANKIIEAAELLG</sequence>
<dbReference type="Gene3D" id="1.10.10.10">
    <property type="entry name" value="Winged helix-like DNA-binding domain superfamily/Winged helix DNA-binding domain"/>
    <property type="match status" value="1"/>
</dbReference>
<dbReference type="SUPFAM" id="SSF52172">
    <property type="entry name" value="CheY-like"/>
    <property type="match status" value="1"/>
</dbReference>
<evidence type="ECO:0000259" key="1">
    <source>
        <dbReference type="PROSITE" id="PS50110"/>
    </source>
</evidence>
<dbReference type="PIRSF" id="PIRSF036382">
    <property type="entry name" value="RR_antiterm"/>
    <property type="match status" value="1"/>
</dbReference>
<dbReference type="InterPro" id="IPR011006">
    <property type="entry name" value="CheY-like_superfamily"/>
</dbReference>
<evidence type="ECO:0000259" key="2">
    <source>
        <dbReference type="PROSITE" id="PS50921"/>
    </source>
</evidence>
<proteinExistence type="predicted"/>
<protein>
    <submittedName>
        <fullName evidence="3">Putative transcriptional regulatory protein pdtaR</fullName>
    </submittedName>
</protein>
<dbReference type="Pfam" id="PF00072">
    <property type="entry name" value="Response_reg"/>
    <property type="match status" value="1"/>
</dbReference>
<dbReference type="PANTHER" id="PTHR43367">
    <property type="match status" value="1"/>
</dbReference>
<dbReference type="PROSITE" id="PS50921">
    <property type="entry name" value="ANTAR"/>
    <property type="match status" value="1"/>
</dbReference>
<dbReference type="InterPro" id="IPR008327">
    <property type="entry name" value="Sig_transdc_resp-reg_antiterm"/>
</dbReference>
<dbReference type="Pfam" id="PF03861">
    <property type="entry name" value="ANTAR"/>
    <property type="match status" value="1"/>
</dbReference>
<dbReference type="AlphaFoldDB" id="A0A1J5QML1"/>
<dbReference type="GO" id="GO:0000160">
    <property type="term" value="P:phosphorelay signal transduction system"/>
    <property type="evidence" value="ECO:0007669"/>
    <property type="project" value="InterPro"/>
</dbReference>
<evidence type="ECO:0000313" key="3">
    <source>
        <dbReference type="EMBL" id="OIQ81196.1"/>
    </source>
</evidence>
<gene>
    <name evidence="3" type="primary">pdtaR_8</name>
    <name evidence="3" type="ORF">GALL_370400</name>
</gene>
<comment type="caution">
    <text evidence="3">The sequence shown here is derived from an EMBL/GenBank/DDBJ whole genome shotgun (WGS) entry which is preliminary data.</text>
</comment>
<dbReference type="Gene3D" id="3.40.50.2300">
    <property type="match status" value="1"/>
</dbReference>
<dbReference type="PANTHER" id="PTHR43367:SF1">
    <property type="entry name" value="TWO-COMPONENT RESPONSE REGULATOR-LIKE APRR6-RELATED"/>
    <property type="match status" value="1"/>
</dbReference>
<dbReference type="SMART" id="SM01012">
    <property type="entry name" value="ANTAR"/>
    <property type="match status" value="1"/>
</dbReference>
<dbReference type="SMART" id="SM00448">
    <property type="entry name" value="REC"/>
    <property type="match status" value="1"/>
</dbReference>
<accession>A0A1J5QML1</accession>